<reference evidence="5 6" key="1">
    <citation type="submission" date="2024-06" db="EMBL/GenBank/DDBJ databases">
        <title>Chitinophaga defluvii sp. nov., isolated from municipal sewage.</title>
        <authorList>
            <person name="Zhang L."/>
        </authorList>
    </citation>
    <scope>NUCLEOTIDE SEQUENCE [LARGE SCALE GENOMIC DNA]</scope>
    <source>
        <strain evidence="5 6">H8</strain>
    </source>
</reference>
<evidence type="ECO:0000256" key="3">
    <source>
        <dbReference type="ARBA" id="ARBA00023118"/>
    </source>
</evidence>
<proteinExistence type="inferred from homology"/>
<dbReference type="CDD" id="cd21140">
    <property type="entry name" value="Cas6_I-like"/>
    <property type="match status" value="1"/>
</dbReference>
<dbReference type="Gene3D" id="3.30.70.1890">
    <property type="match status" value="1"/>
</dbReference>
<gene>
    <name evidence="5" type="primary">cas6</name>
    <name evidence="5" type="ORF">ABR189_13465</name>
</gene>
<dbReference type="PANTHER" id="PTHR36984:SF1">
    <property type="entry name" value="CRISPR-ASSOCIATED ENDORIBONUCLEASE CAS6 1"/>
    <property type="match status" value="1"/>
</dbReference>
<comment type="caution">
    <text evidence="5">The sequence shown here is derived from an EMBL/GenBank/DDBJ whole genome shotgun (WGS) entry which is preliminary data.</text>
</comment>
<sequence length="219" mass="24955">MRIYLQLSRNTQLIPFNYHQYLAGAIHKWLGKNGEHGQISLYSFSWIQNTKSTAKGIHLSPASYFFFSAHDELLLKKLLRGIRTDPEWAFGSRVTEVQILPDKTFSNRERFTTASPVFIKRKGENNKEKHFTYEDQQCDLLLTETLKHKLQVAGISTEGVKIYFDRTYTKAKAKLSRYRSIHHKVSVCPVIIEGSPQQISLAWNSGIGNSTGIGYGALS</sequence>
<evidence type="ECO:0000256" key="1">
    <source>
        <dbReference type="ARBA" id="ARBA00005937"/>
    </source>
</evidence>
<keyword evidence="6" id="KW-1185">Reference proteome</keyword>
<keyword evidence="2" id="KW-0694">RNA-binding</keyword>
<dbReference type="NCBIfam" id="TIGR01877">
    <property type="entry name" value="cas_cas6"/>
    <property type="match status" value="1"/>
</dbReference>
<dbReference type="PANTHER" id="PTHR36984">
    <property type="entry name" value="CRISPR-ASSOCIATED ENDORIBONUCLEASE CAS6 1"/>
    <property type="match status" value="1"/>
</dbReference>
<dbReference type="InterPro" id="IPR049435">
    <property type="entry name" value="Cas_Cas6_C"/>
</dbReference>
<keyword evidence="3" id="KW-0051">Antiviral defense</keyword>
<evidence type="ECO:0000256" key="2">
    <source>
        <dbReference type="ARBA" id="ARBA00022884"/>
    </source>
</evidence>
<dbReference type="Pfam" id="PF01881">
    <property type="entry name" value="Cas_Cas6_C"/>
    <property type="match status" value="1"/>
</dbReference>
<feature type="domain" description="CRISPR associated protein Cas6 C-terminal" evidence="4">
    <location>
        <begin position="101"/>
        <end position="218"/>
    </location>
</feature>
<name>A0ABV2T7R1_9BACT</name>
<dbReference type="Proteomes" id="UP001549749">
    <property type="component" value="Unassembled WGS sequence"/>
</dbReference>
<evidence type="ECO:0000313" key="5">
    <source>
        <dbReference type="EMBL" id="MET6998390.1"/>
    </source>
</evidence>
<dbReference type="InterPro" id="IPR045747">
    <property type="entry name" value="CRISPR-assoc_prot_Cas6_N_sf"/>
</dbReference>
<evidence type="ECO:0000259" key="4">
    <source>
        <dbReference type="Pfam" id="PF01881"/>
    </source>
</evidence>
<dbReference type="EMBL" id="JBEXAC010000001">
    <property type="protein sequence ID" value="MET6998390.1"/>
    <property type="molecule type" value="Genomic_DNA"/>
</dbReference>
<dbReference type="Gene3D" id="3.30.70.1900">
    <property type="match status" value="1"/>
</dbReference>
<protein>
    <submittedName>
        <fullName evidence="5">CRISPR-associated endoribonuclease Cas6</fullName>
    </submittedName>
</protein>
<organism evidence="5 6">
    <name type="scientific">Chitinophaga defluvii</name>
    <dbReference type="NCBI Taxonomy" id="3163343"/>
    <lineage>
        <taxon>Bacteria</taxon>
        <taxon>Pseudomonadati</taxon>
        <taxon>Bacteroidota</taxon>
        <taxon>Chitinophagia</taxon>
        <taxon>Chitinophagales</taxon>
        <taxon>Chitinophagaceae</taxon>
        <taxon>Chitinophaga</taxon>
    </lineage>
</organism>
<comment type="similarity">
    <text evidence="1">Belongs to the CRISPR-associated protein Cas6/Cse3/CasE family.</text>
</comment>
<dbReference type="RefSeq" id="WP_354661025.1">
    <property type="nucleotide sequence ID" value="NZ_JBEXAC010000001.1"/>
</dbReference>
<dbReference type="InterPro" id="IPR010156">
    <property type="entry name" value="CRISPR-assoc_prot_Cas6"/>
</dbReference>
<evidence type="ECO:0000313" key="6">
    <source>
        <dbReference type="Proteomes" id="UP001549749"/>
    </source>
</evidence>
<accession>A0ABV2T7R1</accession>